<dbReference type="FunFam" id="3.30.160.60:FF:001442">
    <property type="entry name" value="zinc finger protein 696"/>
    <property type="match status" value="1"/>
</dbReference>
<evidence type="ECO:0000259" key="15">
    <source>
        <dbReference type="PROSITE" id="PS51915"/>
    </source>
</evidence>
<feature type="domain" description="C2H2-type" evidence="14">
    <location>
        <begin position="759"/>
        <end position="786"/>
    </location>
</feature>
<dbReference type="PROSITE" id="PS50157">
    <property type="entry name" value="ZINC_FINGER_C2H2_2"/>
    <property type="match status" value="16"/>
</dbReference>
<feature type="domain" description="C2H2-type" evidence="14">
    <location>
        <begin position="702"/>
        <end position="729"/>
    </location>
</feature>
<comment type="subcellular location">
    <subcellularLocation>
        <location evidence="1">Nucleus</location>
    </subcellularLocation>
</comment>
<feature type="binding site" evidence="12">
    <location>
        <position position="143"/>
    </location>
    <ligand>
        <name>Zn(2+)</name>
        <dbReference type="ChEBI" id="CHEBI:29105"/>
    </ligand>
</feature>
<dbReference type="Gene3D" id="3.40.1800.20">
    <property type="match status" value="1"/>
</dbReference>
<dbReference type="InterPro" id="IPR036236">
    <property type="entry name" value="Znf_C2H2_sf"/>
</dbReference>
<dbReference type="FunFam" id="3.30.160.60:FF:000065">
    <property type="entry name" value="B-cell CLL/lymphoma 6, member B"/>
    <property type="match status" value="1"/>
</dbReference>
<dbReference type="SMART" id="SM00355">
    <property type="entry name" value="ZnF_C2H2"/>
    <property type="match status" value="16"/>
</dbReference>
<dbReference type="Pfam" id="PF13912">
    <property type="entry name" value="zf-C2H2_6"/>
    <property type="match status" value="2"/>
</dbReference>
<dbReference type="PANTHER" id="PTHR24379:SF121">
    <property type="entry name" value="C2H2-TYPE DOMAIN-CONTAINING PROTEIN"/>
    <property type="match status" value="1"/>
</dbReference>
<feature type="domain" description="C2H2-type" evidence="14">
    <location>
        <begin position="656"/>
        <end position="683"/>
    </location>
</feature>
<feature type="domain" description="C2H2-type" evidence="14">
    <location>
        <begin position="871"/>
        <end position="898"/>
    </location>
</feature>
<feature type="domain" description="C2H2-type" evidence="14">
    <location>
        <begin position="843"/>
        <end position="870"/>
    </location>
</feature>
<dbReference type="GO" id="GO:0008270">
    <property type="term" value="F:zinc ion binding"/>
    <property type="evidence" value="ECO:0007669"/>
    <property type="project" value="UniProtKB-UniRule"/>
</dbReference>
<feature type="domain" description="C2H2-type" evidence="14">
    <location>
        <begin position="541"/>
        <end position="568"/>
    </location>
</feature>
<organism evidence="16 17">
    <name type="scientific">Zootermopsis nevadensis</name>
    <name type="common">Dampwood termite</name>
    <dbReference type="NCBI Taxonomy" id="136037"/>
    <lineage>
        <taxon>Eukaryota</taxon>
        <taxon>Metazoa</taxon>
        <taxon>Ecdysozoa</taxon>
        <taxon>Arthropoda</taxon>
        <taxon>Hexapoda</taxon>
        <taxon>Insecta</taxon>
        <taxon>Pterygota</taxon>
        <taxon>Neoptera</taxon>
        <taxon>Polyneoptera</taxon>
        <taxon>Dictyoptera</taxon>
        <taxon>Blattodea</taxon>
        <taxon>Blattoidea</taxon>
        <taxon>Termitoidae</taxon>
        <taxon>Termopsidae</taxon>
        <taxon>Zootermopsis</taxon>
    </lineage>
</organism>
<dbReference type="GO" id="GO:0003677">
    <property type="term" value="F:DNA binding"/>
    <property type="evidence" value="ECO:0007669"/>
    <property type="project" value="UniProtKB-KW"/>
</dbReference>
<dbReference type="GO" id="GO:0006355">
    <property type="term" value="P:regulation of DNA-templated transcription"/>
    <property type="evidence" value="ECO:0007669"/>
    <property type="project" value="UniProtKB-ARBA"/>
</dbReference>
<keyword evidence="4" id="KW-0677">Repeat</keyword>
<feature type="compositionally biased region" description="Polar residues" evidence="13">
    <location>
        <begin position="298"/>
        <end position="318"/>
    </location>
</feature>
<evidence type="ECO:0000313" key="16">
    <source>
        <dbReference type="EMBL" id="KDR13261.1"/>
    </source>
</evidence>
<evidence type="ECO:0000256" key="9">
    <source>
        <dbReference type="ARBA" id="ARBA00023163"/>
    </source>
</evidence>
<dbReference type="SMART" id="SM00868">
    <property type="entry name" value="zf-AD"/>
    <property type="match status" value="1"/>
</dbReference>
<keyword evidence="7" id="KW-0805">Transcription regulation</keyword>
<evidence type="ECO:0000256" key="10">
    <source>
        <dbReference type="ARBA" id="ARBA00023242"/>
    </source>
</evidence>
<evidence type="ECO:0000256" key="2">
    <source>
        <dbReference type="ARBA" id="ARBA00006991"/>
    </source>
</evidence>
<evidence type="ECO:0000256" key="6">
    <source>
        <dbReference type="ARBA" id="ARBA00022833"/>
    </source>
</evidence>
<feature type="domain" description="C2H2-type" evidence="14">
    <location>
        <begin position="572"/>
        <end position="599"/>
    </location>
</feature>
<dbReference type="PROSITE" id="PS00028">
    <property type="entry name" value="ZINC_FINGER_C2H2_1"/>
    <property type="match status" value="16"/>
</dbReference>
<feature type="domain" description="C2H2-type" evidence="14">
    <location>
        <begin position="600"/>
        <end position="627"/>
    </location>
</feature>
<feature type="domain" description="C2H2-type" evidence="14">
    <location>
        <begin position="787"/>
        <end position="814"/>
    </location>
</feature>
<feature type="domain" description="C2H2-type" evidence="14">
    <location>
        <begin position="421"/>
        <end position="449"/>
    </location>
</feature>
<feature type="domain" description="C2H2-type" evidence="14">
    <location>
        <begin position="513"/>
        <end position="540"/>
    </location>
</feature>
<feature type="binding site" evidence="12">
    <location>
        <position position="192"/>
    </location>
    <ligand>
        <name>Zn(2+)</name>
        <dbReference type="ChEBI" id="CHEBI:29105"/>
    </ligand>
</feature>
<dbReference type="PROSITE" id="PS51915">
    <property type="entry name" value="ZAD"/>
    <property type="match status" value="1"/>
</dbReference>
<dbReference type="AlphaFoldDB" id="A0A067QVQ1"/>
<evidence type="ECO:0000256" key="12">
    <source>
        <dbReference type="PROSITE-ProRule" id="PRU01263"/>
    </source>
</evidence>
<protein>
    <submittedName>
        <fullName evidence="16">Uncharacterized protein</fullName>
    </submittedName>
</protein>
<dbReference type="SUPFAM" id="SSF57716">
    <property type="entry name" value="Glucocorticoid receptor-like (DNA-binding domain)"/>
    <property type="match status" value="1"/>
</dbReference>
<dbReference type="FunFam" id="3.30.160.60:FF:000110">
    <property type="entry name" value="Zinc finger protein-like"/>
    <property type="match status" value="1"/>
</dbReference>
<keyword evidence="3 12" id="KW-0479">Metal-binding</keyword>
<dbReference type="GO" id="GO:0040029">
    <property type="term" value="P:epigenetic regulation of gene expression"/>
    <property type="evidence" value="ECO:0007669"/>
    <property type="project" value="UniProtKB-ARBA"/>
</dbReference>
<dbReference type="Gene3D" id="3.30.160.60">
    <property type="entry name" value="Classic Zinc Finger"/>
    <property type="match status" value="14"/>
</dbReference>
<dbReference type="Pfam" id="PF07776">
    <property type="entry name" value="zf-AD"/>
    <property type="match status" value="1"/>
</dbReference>
<proteinExistence type="inferred from homology"/>
<feature type="domain" description="ZAD" evidence="15">
    <location>
        <begin position="141"/>
        <end position="216"/>
    </location>
</feature>
<keyword evidence="10" id="KW-0539">Nucleus</keyword>
<feature type="domain" description="C2H2-type" evidence="14">
    <location>
        <begin position="628"/>
        <end position="655"/>
    </location>
</feature>
<dbReference type="EMBL" id="KK852956">
    <property type="protein sequence ID" value="KDR13261.1"/>
    <property type="molecule type" value="Genomic_DNA"/>
</dbReference>
<keyword evidence="17" id="KW-1185">Reference proteome</keyword>
<dbReference type="InterPro" id="IPR013087">
    <property type="entry name" value="Znf_C2H2_type"/>
</dbReference>
<keyword evidence="9" id="KW-0804">Transcription</keyword>
<keyword evidence="8" id="KW-0238">DNA-binding</keyword>
<dbReference type="Proteomes" id="UP000027135">
    <property type="component" value="Unassembled WGS sequence"/>
</dbReference>
<dbReference type="InterPro" id="IPR012934">
    <property type="entry name" value="Znf_AD"/>
</dbReference>
<feature type="region of interest" description="Disordered" evidence="13">
    <location>
        <begin position="290"/>
        <end position="363"/>
    </location>
</feature>
<dbReference type="Pfam" id="PF00096">
    <property type="entry name" value="zf-C2H2"/>
    <property type="match status" value="9"/>
</dbReference>
<evidence type="ECO:0000259" key="14">
    <source>
        <dbReference type="PROSITE" id="PS50157"/>
    </source>
</evidence>
<dbReference type="SUPFAM" id="SSF57667">
    <property type="entry name" value="beta-beta-alpha zinc fingers"/>
    <property type="match status" value="9"/>
</dbReference>
<feature type="domain" description="C2H2-type" evidence="14">
    <location>
        <begin position="815"/>
        <end position="842"/>
    </location>
</feature>
<dbReference type="GO" id="GO:0003682">
    <property type="term" value="F:chromatin binding"/>
    <property type="evidence" value="ECO:0007669"/>
    <property type="project" value="UniProtKB-ARBA"/>
</dbReference>
<gene>
    <name evidence="16" type="ORF">L798_12649</name>
</gene>
<evidence type="ECO:0000256" key="7">
    <source>
        <dbReference type="ARBA" id="ARBA00023015"/>
    </source>
</evidence>
<dbReference type="OMA" id="KICKMEY"/>
<keyword evidence="6 12" id="KW-0862">Zinc</keyword>
<dbReference type="FunFam" id="3.30.160.60:FF:002343">
    <property type="entry name" value="Zinc finger protein 33A"/>
    <property type="match status" value="1"/>
</dbReference>
<evidence type="ECO:0000256" key="1">
    <source>
        <dbReference type="ARBA" id="ARBA00004123"/>
    </source>
</evidence>
<accession>A0A067QVQ1</accession>
<keyword evidence="5 11" id="KW-0863">Zinc-finger</keyword>
<sequence length="936" mass="106353">MSKLAFQIANQGDDVGLAAPIINFEAMEQSAVCIVSDSPDVKEEEEVKDNVSSIIGSTLESVKDGVYIRSEMVVGKEEDRIEMGQAVVSCLETVGAGGEGASPILDSLGIVIEEVHIMEEVKWHQEEVPLQNQQEHILFNQLCRVCALETENVVSVFGEEGTELQLVEKIHWHLPIEVKEDDKLPVTVCSSCISTLNSFHELATTCFKANEKLQKLFNIDESDMNDCGENSNFAATHLQLDKPLDSCDRTVLFRESIHKAPNITGMQRSSKRPKLPSHQLSKAIELLKKAKEGHGKSMRSTQKTLNNGHKSNILSNNDAAEMDQSGDDHYADNEDVKINSIPSDDLTQNTEEPHHSGPSPICIEKSEYCRPQRKLKKKTSKDCDIFLKSKMVGVMQHIMRKEDENEDEIKERKRNVNRKEWRCETCGYVLPRKTALIMHQQRKHAPQNFSCSYCDKTFRNAIAMKVHERSHTKVAAEKTEPTSYMCEFCGKSFRGKKTLKEHHLANHSDEKPYKCDKCDRNYGSLASLDIHKATHSTETPYLCDLCGKSFKHVSNLRSHKRSHMDDSDKNRQVCDVCGKGFRSRFHLSEHMNVHTGRRPYSCNVCGKHFHKKIQLRQHGSAHSGMQPFKCHLCGVRFNRRGNMTQHIKRHDRERKYTCRVCNEGFATLGAVLSHRKKHTKEEVENSIRQQTGTVDDPEQVAYKCEVCGKLLAKKESLSIHMRSHTGEKPFECGVCGKRLSNKGSLSYHMRSFHTGERPHTCQYCGEGFLSREARLVHERIHTGEKPYICSVCGMGFRCSSNLAQHSRVHSEARPHPCPHCEKRFQRKGALDVHIRTHTGERPYACDMCGRRFTQKNDMLKHRRTHSPDRPCPCPQCGQVFSQKRELAKHQLLHIATSQTAVQHTIENSPPTQTVLITTADSLITYPEINVPVIYNY</sequence>
<feature type="binding site" evidence="12">
    <location>
        <position position="189"/>
    </location>
    <ligand>
        <name>Zn(2+)</name>
        <dbReference type="ChEBI" id="CHEBI:29105"/>
    </ligand>
</feature>
<dbReference type="OrthoDB" id="6077919at2759"/>
<feature type="domain" description="C2H2-type" evidence="14">
    <location>
        <begin position="730"/>
        <end position="758"/>
    </location>
</feature>
<evidence type="ECO:0000256" key="13">
    <source>
        <dbReference type="SAM" id="MobiDB-lite"/>
    </source>
</evidence>
<feature type="binding site" evidence="12">
    <location>
        <position position="146"/>
    </location>
    <ligand>
        <name>Zn(2+)</name>
        <dbReference type="ChEBI" id="CHEBI:29105"/>
    </ligand>
</feature>
<dbReference type="PANTHER" id="PTHR24379">
    <property type="entry name" value="KRAB AND ZINC FINGER DOMAIN-CONTAINING"/>
    <property type="match status" value="1"/>
</dbReference>
<evidence type="ECO:0000256" key="4">
    <source>
        <dbReference type="ARBA" id="ARBA00022737"/>
    </source>
</evidence>
<feature type="domain" description="C2H2-type" evidence="14">
    <location>
        <begin position="484"/>
        <end position="512"/>
    </location>
</feature>
<dbReference type="FunFam" id="3.30.160.60:FF:000030">
    <property type="entry name" value="Zinc finger protein 628"/>
    <property type="match status" value="1"/>
</dbReference>
<evidence type="ECO:0000256" key="8">
    <source>
        <dbReference type="ARBA" id="ARBA00023125"/>
    </source>
</evidence>
<evidence type="ECO:0000256" key="5">
    <source>
        <dbReference type="ARBA" id="ARBA00022771"/>
    </source>
</evidence>
<dbReference type="FunFam" id="3.30.160.60:FF:000446">
    <property type="entry name" value="Zinc finger protein"/>
    <property type="match status" value="1"/>
</dbReference>
<evidence type="ECO:0000313" key="17">
    <source>
        <dbReference type="Proteomes" id="UP000027135"/>
    </source>
</evidence>
<dbReference type="FunFam" id="3.30.160.60:FF:000145">
    <property type="entry name" value="Zinc finger protein 574"/>
    <property type="match status" value="1"/>
</dbReference>
<reference evidence="16 17" key="1">
    <citation type="journal article" date="2014" name="Nat. Commun.">
        <title>Molecular traces of alternative social organization in a termite genome.</title>
        <authorList>
            <person name="Terrapon N."/>
            <person name="Li C."/>
            <person name="Robertson H.M."/>
            <person name="Ji L."/>
            <person name="Meng X."/>
            <person name="Booth W."/>
            <person name="Chen Z."/>
            <person name="Childers C.P."/>
            <person name="Glastad K.M."/>
            <person name="Gokhale K."/>
            <person name="Gowin J."/>
            <person name="Gronenberg W."/>
            <person name="Hermansen R.A."/>
            <person name="Hu H."/>
            <person name="Hunt B.G."/>
            <person name="Huylmans A.K."/>
            <person name="Khalil S.M."/>
            <person name="Mitchell R.D."/>
            <person name="Munoz-Torres M.C."/>
            <person name="Mustard J.A."/>
            <person name="Pan H."/>
            <person name="Reese J.T."/>
            <person name="Scharf M.E."/>
            <person name="Sun F."/>
            <person name="Vogel H."/>
            <person name="Xiao J."/>
            <person name="Yang W."/>
            <person name="Yang Z."/>
            <person name="Yang Z."/>
            <person name="Zhou J."/>
            <person name="Zhu J."/>
            <person name="Brent C.S."/>
            <person name="Elsik C.G."/>
            <person name="Goodisman M.A."/>
            <person name="Liberles D.A."/>
            <person name="Roe R.M."/>
            <person name="Vargo E.L."/>
            <person name="Vilcinskas A."/>
            <person name="Wang J."/>
            <person name="Bornberg-Bauer E."/>
            <person name="Korb J."/>
            <person name="Zhang G."/>
            <person name="Liebig J."/>
        </authorList>
    </citation>
    <scope>NUCLEOTIDE SEQUENCE [LARGE SCALE GENOMIC DNA]</scope>
    <source>
        <tissue evidence="16">Whole organism</tissue>
    </source>
</reference>
<dbReference type="eggNOG" id="KOG1721">
    <property type="taxonomic scope" value="Eukaryota"/>
</dbReference>
<feature type="compositionally biased region" description="Polar residues" evidence="13">
    <location>
        <begin position="340"/>
        <end position="350"/>
    </location>
</feature>
<evidence type="ECO:0000256" key="3">
    <source>
        <dbReference type="ARBA" id="ARBA00022723"/>
    </source>
</evidence>
<feature type="domain" description="C2H2-type" evidence="14">
    <location>
        <begin position="449"/>
        <end position="476"/>
    </location>
</feature>
<dbReference type="GO" id="GO:0000785">
    <property type="term" value="C:chromatin"/>
    <property type="evidence" value="ECO:0007669"/>
    <property type="project" value="UniProtKB-ARBA"/>
</dbReference>
<comment type="similarity">
    <text evidence="2">Belongs to the krueppel C2H2-type zinc-finger protein family.</text>
</comment>
<feature type="compositionally biased region" description="Basic and acidic residues" evidence="13">
    <location>
        <begin position="326"/>
        <end position="337"/>
    </location>
</feature>
<dbReference type="InParanoid" id="A0A067QVQ1"/>
<dbReference type="GO" id="GO:0005634">
    <property type="term" value="C:nucleus"/>
    <property type="evidence" value="ECO:0007669"/>
    <property type="project" value="UniProtKB-SubCell"/>
</dbReference>
<dbReference type="FunFam" id="3.30.160.60:FF:000690">
    <property type="entry name" value="Zinc finger protein 354C"/>
    <property type="match status" value="1"/>
</dbReference>
<evidence type="ECO:0000256" key="11">
    <source>
        <dbReference type="PROSITE-ProRule" id="PRU00042"/>
    </source>
</evidence>
<name>A0A067QVQ1_ZOONE</name>